<evidence type="ECO:0000313" key="1">
    <source>
        <dbReference type="EMBL" id="DAD95149.1"/>
    </source>
</evidence>
<sequence>MCLIEVFKFTTILYVLIKSSNTIIGVLWG</sequence>
<dbReference type="EMBL" id="BK015191">
    <property type="protein sequence ID" value="DAD95149.1"/>
    <property type="molecule type" value="Genomic_DNA"/>
</dbReference>
<protein>
    <submittedName>
        <fullName evidence="1">Uncharacterized protein</fullName>
    </submittedName>
</protein>
<accession>A0A8S5NK20</accession>
<organism evidence="1">
    <name type="scientific">Podoviridae sp. ctsNK10</name>
    <dbReference type="NCBI Taxonomy" id="2826582"/>
    <lineage>
        <taxon>Viruses</taxon>
        <taxon>Duplodnaviria</taxon>
        <taxon>Heunggongvirae</taxon>
        <taxon>Uroviricota</taxon>
        <taxon>Caudoviricetes</taxon>
    </lineage>
</organism>
<proteinExistence type="predicted"/>
<name>A0A8S5NK20_9CAUD</name>
<reference evidence="1" key="1">
    <citation type="journal article" date="2021" name="Proc. Natl. Acad. Sci. U.S.A.">
        <title>A Catalog of Tens of Thousands of Viruses from Human Metagenomes Reveals Hidden Associations with Chronic Diseases.</title>
        <authorList>
            <person name="Tisza M.J."/>
            <person name="Buck C.B."/>
        </authorList>
    </citation>
    <scope>NUCLEOTIDE SEQUENCE</scope>
    <source>
        <strain evidence="1">CtsNK10</strain>
    </source>
</reference>